<name>A0ABV9MAU4_9BACL</name>
<accession>A0ABV9MAU4</accession>
<organism evidence="1 2">
    <name type="scientific">Planococcus dechangensis</name>
    <dbReference type="NCBI Taxonomy" id="1176255"/>
    <lineage>
        <taxon>Bacteria</taxon>
        <taxon>Bacillati</taxon>
        <taxon>Bacillota</taxon>
        <taxon>Bacilli</taxon>
        <taxon>Bacillales</taxon>
        <taxon>Caryophanaceae</taxon>
        <taxon>Planococcus</taxon>
    </lineage>
</organism>
<reference evidence="2" key="1">
    <citation type="journal article" date="2019" name="Int. J. Syst. Evol. Microbiol.">
        <title>The Global Catalogue of Microorganisms (GCM) 10K type strain sequencing project: providing services to taxonomists for standard genome sequencing and annotation.</title>
        <authorList>
            <consortium name="The Broad Institute Genomics Platform"/>
            <consortium name="The Broad Institute Genome Sequencing Center for Infectious Disease"/>
            <person name="Wu L."/>
            <person name="Ma J."/>
        </authorList>
    </citation>
    <scope>NUCLEOTIDE SEQUENCE [LARGE SCALE GENOMIC DNA]</scope>
    <source>
        <strain evidence="2">CGMCC 1.12151</strain>
    </source>
</reference>
<proteinExistence type="predicted"/>
<dbReference type="EMBL" id="JBHSGL010000005">
    <property type="protein sequence ID" value="MFC4712957.1"/>
    <property type="molecule type" value="Genomic_DNA"/>
</dbReference>
<dbReference type="Proteomes" id="UP001595932">
    <property type="component" value="Unassembled WGS sequence"/>
</dbReference>
<evidence type="ECO:0000313" key="2">
    <source>
        <dbReference type="Proteomes" id="UP001595932"/>
    </source>
</evidence>
<gene>
    <name evidence="1" type="ORF">ACFO5U_08810</name>
</gene>
<dbReference type="RefSeq" id="WP_377278494.1">
    <property type="nucleotide sequence ID" value="NZ_JBHSGL010000005.1"/>
</dbReference>
<evidence type="ECO:0000313" key="1">
    <source>
        <dbReference type="EMBL" id="MFC4712957.1"/>
    </source>
</evidence>
<sequence length="124" mass="13569">MKKVFLLFAILFLLSGCISGEKHQYSGSSDNWSMDYEVVVANSGSQQVRGSITYTGADPSPKMIDYSMGTILRSQSATGIPVTDGVVSLDRDGCLNCGTIQEYTPIQVEIIWDGQTETFTLKEE</sequence>
<comment type="caution">
    <text evidence="1">The sequence shown here is derived from an EMBL/GenBank/DDBJ whole genome shotgun (WGS) entry which is preliminary data.</text>
</comment>
<evidence type="ECO:0008006" key="3">
    <source>
        <dbReference type="Google" id="ProtNLM"/>
    </source>
</evidence>
<dbReference type="PROSITE" id="PS51257">
    <property type="entry name" value="PROKAR_LIPOPROTEIN"/>
    <property type="match status" value="1"/>
</dbReference>
<keyword evidence="2" id="KW-1185">Reference proteome</keyword>
<protein>
    <recommendedName>
        <fullName evidence="3">Lipoprotein</fullName>
    </recommendedName>
</protein>